<feature type="domain" description="Chorismate mutase" evidence="3">
    <location>
        <begin position="12"/>
        <end position="103"/>
    </location>
</feature>
<dbReference type="Gene3D" id="1.20.59.10">
    <property type="entry name" value="Chorismate mutase"/>
    <property type="match status" value="1"/>
</dbReference>
<dbReference type="InterPro" id="IPR002701">
    <property type="entry name" value="CM_II_prokaryot"/>
</dbReference>
<dbReference type="SMART" id="SM00830">
    <property type="entry name" value="CM_2"/>
    <property type="match status" value="1"/>
</dbReference>
<comment type="caution">
    <text evidence="4">The sequence shown here is derived from an EMBL/GenBank/DDBJ whole genome shotgun (WGS) entry which is preliminary data.</text>
</comment>
<protein>
    <recommendedName>
        <fullName evidence="1">chorismate mutase</fullName>
        <ecNumber evidence="1">5.4.99.5</ecNumber>
    </recommendedName>
</protein>
<dbReference type="GO" id="GO:0009697">
    <property type="term" value="P:salicylic acid biosynthetic process"/>
    <property type="evidence" value="ECO:0007669"/>
    <property type="project" value="TreeGrafter"/>
</dbReference>
<dbReference type="SUPFAM" id="SSF48600">
    <property type="entry name" value="Chorismate mutase II"/>
    <property type="match status" value="1"/>
</dbReference>
<dbReference type="NCBIfam" id="TIGR01795">
    <property type="entry name" value="CM_mono_cladeE"/>
    <property type="match status" value="1"/>
</dbReference>
<dbReference type="Pfam" id="PF01817">
    <property type="entry name" value="CM_2"/>
    <property type="match status" value="1"/>
</dbReference>
<evidence type="ECO:0000313" key="5">
    <source>
        <dbReference type="Proteomes" id="UP000094622"/>
    </source>
</evidence>
<evidence type="ECO:0000259" key="3">
    <source>
        <dbReference type="PROSITE" id="PS51168"/>
    </source>
</evidence>
<dbReference type="GO" id="GO:0046417">
    <property type="term" value="P:chorismate metabolic process"/>
    <property type="evidence" value="ECO:0007669"/>
    <property type="project" value="InterPro"/>
</dbReference>
<dbReference type="PROSITE" id="PS51168">
    <property type="entry name" value="CHORISMATE_MUT_2"/>
    <property type="match status" value="1"/>
</dbReference>
<dbReference type="EC" id="5.4.99.5" evidence="1"/>
<keyword evidence="5" id="KW-1185">Reference proteome</keyword>
<dbReference type="NCBIfam" id="NF006691">
    <property type="entry name" value="PRK09239.1"/>
    <property type="match status" value="1"/>
</dbReference>
<reference evidence="4 5" key="1">
    <citation type="submission" date="2016-07" db="EMBL/GenBank/DDBJ databases">
        <title>Draft Genome Sequence of Methylobrevis pamukkalensis PK2.</title>
        <authorList>
            <person name="Vasilenko O.V."/>
            <person name="Doronina N.V."/>
            <person name="Shmareva M.N."/>
            <person name="Tarlachkov S.V."/>
            <person name="Mustakhimov I."/>
            <person name="Trotsenko Y.A."/>
        </authorList>
    </citation>
    <scope>NUCLEOTIDE SEQUENCE [LARGE SCALE GENOMIC DNA]</scope>
    <source>
        <strain evidence="4 5">PK2</strain>
    </source>
</reference>
<dbReference type="PANTHER" id="PTHR38041">
    <property type="entry name" value="CHORISMATE MUTASE"/>
    <property type="match status" value="1"/>
</dbReference>
<evidence type="ECO:0000256" key="2">
    <source>
        <dbReference type="ARBA" id="ARBA00023235"/>
    </source>
</evidence>
<gene>
    <name evidence="4" type="primary">tyrA</name>
    <name evidence="4" type="ORF">A6302_03506</name>
</gene>
<sequence>MTTAAEKALADAAALEQLKELRGSIDNIDAALVHLLAERFKCTQKVGHLKAAHELPPSDPTREQQQIERLRRLAGEARLDPDFAETFLNFIVREVIRHHEAIRR</sequence>
<proteinExistence type="predicted"/>
<dbReference type="InterPro" id="IPR010951">
    <property type="entry name" value="CM_bact"/>
</dbReference>
<evidence type="ECO:0000256" key="1">
    <source>
        <dbReference type="ARBA" id="ARBA00012404"/>
    </source>
</evidence>
<dbReference type="InterPro" id="IPR036263">
    <property type="entry name" value="Chorismate_II_sf"/>
</dbReference>
<dbReference type="Proteomes" id="UP000094622">
    <property type="component" value="Unassembled WGS sequence"/>
</dbReference>
<accession>A0A1E3H050</accession>
<dbReference type="PANTHER" id="PTHR38041:SF1">
    <property type="entry name" value="CHORISMATE MUTASE"/>
    <property type="match status" value="1"/>
</dbReference>
<dbReference type="EMBL" id="MCRJ01000104">
    <property type="protein sequence ID" value="ODN69196.1"/>
    <property type="molecule type" value="Genomic_DNA"/>
</dbReference>
<dbReference type="RefSeq" id="WP_069307835.1">
    <property type="nucleotide sequence ID" value="NZ_MCRJ01000104.1"/>
</dbReference>
<keyword evidence="2" id="KW-0413">Isomerase</keyword>
<dbReference type="GO" id="GO:0004106">
    <property type="term" value="F:chorismate mutase activity"/>
    <property type="evidence" value="ECO:0007669"/>
    <property type="project" value="UniProtKB-EC"/>
</dbReference>
<name>A0A1E3H050_9HYPH</name>
<dbReference type="AlphaFoldDB" id="A0A1E3H050"/>
<dbReference type="InterPro" id="IPR036979">
    <property type="entry name" value="CM_dom_sf"/>
</dbReference>
<organism evidence="4 5">
    <name type="scientific">Methylobrevis pamukkalensis</name>
    <dbReference type="NCBI Taxonomy" id="1439726"/>
    <lineage>
        <taxon>Bacteria</taxon>
        <taxon>Pseudomonadati</taxon>
        <taxon>Pseudomonadota</taxon>
        <taxon>Alphaproteobacteria</taxon>
        <taxon>Hyphomicrobiales</taxon>
        <taxon>Pleomorphomonadaceae</taxon>
        <taxon>Methylobrevis</taxon>
    </lineage>
</organism>
<dbReference type="InterPro" id="IPR051331">
    <property type="entry name" value="Chorismate_mutase-related"/>
</dbReference>
<dbReference type="PATRIC" id="fig|1439726.3.peg.3693"/>
<dbReference type="OrthoDB" id="3267837at2"/>
<evidence type="ECO:0000313" key="4">
    <source>
        <dbReference type="EMBL" id="ODN69196.1"/>
    </source>
</evidence>